<sequence length="62" mass="7205">MDAGADKAGGEVEQAVDVALQGEREHKYVRRCHVRRRELCLRWILTHHLQLSSYLALKCFKL</sequence>
<reference evidence="1" key="2">
    <citation type="journal article" date="2015" name="Data Brief">
        <title>Shoot transcriptome of the giant reed, Arundo donax.</title>
        <authorList>
            <person name="Barrero R.A."/>
            <person name="Guerrero F.D."/>
            <person name="Moolhuijzen P."/>
            <person name="Goolsby J.A."/>
            <person name="Tidwell J."/>
            <person name="Bellgard S.E."/>
            <person name="Bellgard M.I."/>
        </authorList>
    </citation>
    <scope>NUCLEOTIDE SEQUENCE</scope>
    <source>
        <tissue evidence="1">Shoot tissue taken approximately 20 cm above the soil surface</tissue>
    </source>
</reference>
<reference evidence="1" key="1">
    <citation type="submission" date="2014-09" db="EMBL/GenBank/DDBJ databases">
        <authorList>
            <person name="Magalhaes I.L.F."/>
            <person name="Oliveira U."/>
            <person name="Santos F.R."/>
            <person name="Vidigal T.H.D.A."/>
            <person name="Brescovit A.D."/>
            <person name="Santos A.J."/>
        </authorList>
    </citation>
    <scope>NUCLEOTIDE SEQUENCE</scope>
    <source>
        <tissue evidence="1">Shoot tissue taken approximately 20 cm above the soil surface</tissue>
    </source>
</reference>
<evidence type="ECO:0000313" key="1">
    <source>
        <dbReference type="EMBL" id="JAD45483.1"/>
    </source>
</evidence>
<dbReference type="EMBL" id="GBRH01252412">
    <property type="protein sequence ID" value="JAD45483.1"/>
    <property type="molecule type" value="Transcribed_RNA"/>
</dbReference>
<dbReference type="AlphaFoldDB" id="A0A0A9A6B1"/>
<accession>A0A0A9A6B1</accession>
<protein>
    <submittedName>
        <fullName evidence="1">Uncharacterized protein</fullName>
    </submittedName>
</protein>
<proteinExistence type="predicted"/>
<name>A0A0A9A6B1_ARUDO</name>
<organism evidence="1">
    <name type="scientific">Arundo donax</name>
    <name type="common">Giant reed</name>
    <name type="synonym">Donax arundinaceus</name>
    <dbReference type="NCBI Taxonomy" id="35708"/>
    <lineage>
        <taxon>Eukaryota</taxon>
        <taxon>Viridiplantae</taxon>
        <taxon>Streptophyta</taxon>
        <taxon>Embryophyta</taxon>
        <taxon>Tracheophyta</taxon>
        <taxon>Spermatophyta</taxon>
        <taxon>Magnoliopsida</taxon>
        <taxon>Liliopsida</taxon>
        <taxon>Poales</taxon>
        <taxon>Poaceae</taxon>
        <taxon>PACMAD clade</taxon>
        <taxon>Arundinoideae</taxon>
        <taxon>Arundineae</taxon>
        <taxon>Arundo</taxon>
    </lineage>
</organism>